<evidence type="ECO:0000259" key="2">
    <source>
        <dbReference type="Pfam" id="PF02342"/>
    </source>
</evidence>
<dbReference type="InterPro" id="IPR003325">
    <property type="entry name" value="TerD"/>
</dbReference>
<reference evidence="3 4" key="1">
    <citation type="submission" date="2019-06" db="EMBL/GenBank/DDBJ databases">
        <title>Description of Kitasatospora acidophila sp. nov. isolated from pine grove soil, and reclassification of Streptomyces novaecaesareae to Kitasatospora novaeceasareae comb. nov.</title>
        <authorList>
            <person name="Kim M.J."/>
        </authorList>
    </citation>
    <scope>NUCLEOTIDE SEQUENCE [LARGE SCALE GENOMIC DNA]</scope>
    <source>
        <strain evidence="3 4">MMS16-CNU292</strain>
    </source>
</reference>
<proteinExistence type="inferred from homology"/>
<protein>
    <submittedName>
        <fullName evidence="3">TerD family protein</fullName>
    </submittedName>
</protein>
<evidence type="ECO:0000313" key="4">
    <source>
        <dbReference type="Proteomes" id="UP000319103"/>
    </source>
</evidence>
<dbReference type="InterPro" id="IPR051324">
    <property type="entry name" value="Stress/Tellurium_Resist"/>
</dbReference>
<comment type="similarity">
    <text evidence="1">Belongs to the CAPAB/TerDEXZ family.</text>
</comment>
<evidence type="ECO:0000313" key="3">
    <source>
        <dbReference type="EMBL" id="TQF02848.1"/>
    </source>
</evidence>
<accession>A0A540W1F6</accession>
<gene>
    <name evidence="3" type="ORF">E6W39_11990</name>
</gene>
<dbReference type="PANTHER" id="PTHR32097">
    <property type="entry name" value="CAMP-BINDING PROTEIN 1-RELATED"/>
    <property type="match status" value="1"/>
</dbReference>
<comment type="caution">
    <text evidence="3">The sequence shown here is derived from an EMBL/GenBank/DDBJ whole genome shotgun (WGS) entry which is preliminary data.</text>
</comment>
<dbReference type="AlphaFoldDB" id="A0A540W1F6"/>
<dbReference type="Proteomes" id="UP000319103">
    <property type="component" value="Unassembled WGS sequence"/>
</dbReference>
<dbReference type="Gene3D" id="2.60.60.30">
    <property type="entry name" value="sav2460 like domains"/>
    <property type="match status" value="1"/>
</dbReference>
<dbReference type="EMBL" id="VIGB01000003">
    <property type="protein sequence ID" value="TQF02848.1"/>
    <property type="molecule type" value="Genomic_DNA"/>
</dbReference>
<sequence length="173" mass="18822">MSSLNKGLERVEVDLMWDPSPAGSVPHDLDLIAATYTEDAPSGAPAYLVHFDSRSPDGTITLSRDSRDGKGLGVDERLILELDRLRHRYVRVLVGVAIQQHNGRLTFGDIARPAVRIRNRHDELAAVDFTNVGEATAARVAEFVRDDSGAWGFHAGVHGFDADPTTFATIMGS</sequence>
<dbReference type="OrthoDB" id="3851702at2"/>
<keyword evidence="4" id="KW-1185">Reference proteome</keyword>
<evidence type="ECO:0000256" key="1">
    <source>
        <dbReference type="ARBA" id="ARBA00008775"/>
    </source>
</evidence>
<feature type="domain" description="TerD" evidence="2">
    <location>
        <begin position="4"/>
        <end position="162"/>
    </location>
</feature>
<dbReference type="CDD" id="cd06974">
    <property type="entry name" value="TerD_like"/>
    <property type="match status" value="1"/>
</dbReference>
<dbReference type="PANTHER" id="PTHR32097:SF4">
    <property type="entry name" value="GENERAL STRESS PROTEIN 16U"/>
    <property type="match status" value="1"/>
</dbReference>
<dbReference type="Pfam" id="PF02342">
    <property type="entry name" value="TerD"/>
    <property type="match status" value="1"/>
</dbReference>
<organism evidence="3 4">
    <name type="scientific">Kitasatospora acidiphila</name>
    <dbReference type="NCBI Taxonomy" id="2567942"/>
    <lineage>
        <taxon>Bacteria</taxon>
        <taxon>Bacillati</taxon>
        <taxon>Actinomycetota</taxon>
        <taxon>Actinomycetes</taxon>
        <taxon>Kitasatosporales</taxon>
        <taxon>Streptomycetaceae</taxon>
        <taxon>Kitasatospora</taxon>
    </lineage>
</organism>
<name>A0A540W1F6_9ACTN</name>
<dbReference type="RefSeq" id="WP_141633538.1">
    <property type="nucleotide sequence ID" value="NZ_VIGB01000003.1"/>
</dbReference>